<gene>
    <name evidence="1" type="ORF">NT26_3378</name>
</gene>
<name>L0NJ47_9HYPH</name>
<reference evidence="1 2" key="1">
    <citation type="journal article" date="2013" name="Genome Biol. Evol.">
        <title>Life in an arsenic-containing gold mine: genome and physiology of the autotrophic arsenite-oxidizing bacterium rhizobium sp. NT-26.</title>
        <authorList>
            <person name="Andres J."/>
            <person name="Arsene-Ploetze F."/>
            <person name="Barbe V."/>
            <person name="Brochier-Armanet C."/>
            <person name="Cleiss-Arnold J."/>
            <person name="Coppee J.Y."/>
            <person name="Dillies M.A."/>
            <person name="Geist"/>
            <person name="L"/>
            <person name="Joublin A."/>
            <person name="Koechler S."/>
            <person name="Lassalle F."/>
            <person name="Marchal M."/>
            <person name="Medigue C."/>
            <person name="Muller D."/>
            <person name="Nesme X."/>
            <person name="Plewniak F."/>
            <person name="Proux C."/>
            <person name="Ramirez-Bahena M.H."/>
            <person name="Schenowitz C."/>
            <person name="Sismeiro O."/>
            <person name="Vallenet D."/>
            <person name="Santini J.M."/>
            <person name="Bertin P.N."/>
        </authorList>
    </citation>
    <scope>NUCLEOTIDE SEQUENCE [LARGE SCALE GENOMIC DNA]</scope>
    <source>
        <strain evidence="1 2">NT-26</strain>
    </source>
</reference>
<dbReference type="EMBL" id="FO082820">
    <property type="protein sequence ID" value="CCF21100.1"/>
    <property type="molecule type" value="Genomic_DNA"/>
</dbReference>
<evidence type="ECO:0000313" key="1">
    <source>
        <dbReference type="EMBL" id="CCF21100.1"/>
    </source>
</evidence>
<proteinExistence type="predicted"/>
<dbReference type="AlphaFoldDB" id="L0NJ47"/>
<organism evidence="1 2">
    <name type="scientific">Pseudorhizobium banfieldiae</name>
    <dbReference type="NCBI Taxonomy" id="1125847"/>
    <lineage>
        <taxon>Bacteria</taxon>
        <taxon>Pseudomonadati</taxon>
        <taxon>Pseudomonadota</taxon>
        <taxon>Alphaproteobacteria</taxon>
        <taxon>Hyphomicrobiales</taxon>
        <taxon>Rhizobiaceae</taxon>
        <taxon>Rhizobium/Agrobacterium group</taxon>
        <taxon>Pseudorhizobium</taxon>
    </lineage>
</organism>
<dbReference type="KEGG" id="rht:NT26_3378"/>
<evidence type="ECO:0000313" key="2">
    <source>
        <dbReference type="Proteomes" id="UP000010792"/>
    </source>
</evidence>
<dbReference type="STRING" id="1125847.NT26_3378"/>
<dbReference type="Proteomes" id="UP000010792">
    <property type="component" value="Chromosome"/>
</dbReference>
<protein>
    <submittedName>
        <fullName evidence="1">Uncharacterized protein</fullName>
    </submittedName>
</protein>
<keyword evidence="2" id="KW-1185">Reference proteome</keyword>
<accession>L0NJ47</accession>
<sequence>MGTEIAVTDPRRERILILDAGTLAENRSLAVTGTPFNIVAVGGSGINH</sequence>